<dbReference type="Proteomes" id="UP001489897">
    <property type="component" value="Unassembled WGS sequence"/>
</dbReference>
<protein>
    <submittedName>
        <fullName evidence="1">Uncharacterized protein</fullName>
    </submittedName>
</protein>
<proteinExistence type="predicted"/>
<dbReference type="EMBL" id="JAYMRV010000013">
    <property type="protein sequence ID" value="MEM5425801.1"/>
    <property type="molecule type" value="Genomic_DNA"/>
</dbReference>
<dbReference type="RefSeq" id="WP_176732990.1">
    <property type="nucleotide sequence ID" value="NZ_JAYMRV010000013.1"/>
</dbReference>
<reference evidence="1 2" key="1">
    <citation type="submission" date="2024-01" db="EMBL/GenBank/DDBJ databases">
        <title>The diversity of rhizobia nodulating Mimosa spp. in eleven states of Brazil covering several biomes is determined by host plant, location, and edaphic factors.</title>
        <authorList>
            <person name="Rouws L."/>
            <person name="Barauna A."/>
            <person name="Beukes C."/>
            <person name="De Faria S.M."/>
            <person name="Gross E."/>
            <person name="Dos Reis Junior F.B."/>
            <person name="Simon M."/>
            <person name="Maluk M."/>
            <person name="Odee D.W."/>
            <person name="Kenicer G."/>
            <person name="Young J.P.W."/>
            <person name="Reis V.M."/>
            <person name="Zilli J."/>
            <person name="James E.K."/>
        </authorList>
    </citation>
    <scope>NUCLEOTIDE SEQUENCE [LARGE SCALE GENOMIC DNA]</scope>
    <source>
        <strain evidence="1 2">JPY167</strain>
    </source>
</reference>
<gene>
    <name evidence="1" type="ORF">VSR73_32685</name>
</gene>
<comment type="caution">
    <text evidence="1">The sequence shown here is derived from an EMBL/GenBank/DDBJ whole genome shotgun (WGS) entry which is preliminary data.</text>
</comment>
<sequence>MDDNRSVHVFDELAFQPQLRRRTGFTVAGAWDSCVYRKDAHIADIDAEN</sequence>
<evidence type="ECO:0000313" key="1">
    <source>
        <dbReference type="EMBL" id="MEM5425801.1"/>
    </source>
</evidence>
<keyword evidence="2" id="KW-1185">Reference proteome</keyword>
<evidence type="ECO:0000313" key="2">
    <source>
        <dbReference type="Proteomes" id="UP001489897"/>
    </source>
</evidence>
<name>A0ABU9S0E8_9BURK</name>
<organism evidence="1 2">
    <name type="scientific">Paraburkholderia ferrariae</name>
    <dbReference type="NCBI Taxonomy" id="386056"/>
    <lineage>
        <taxon>Bacteria</taxon>
        <taxon>Pseudomonadati</taxon>
        <taxon>Pseudomonadota</taxon>
        <taxon>Betaproteobacteria</taxon>
        <taxon>Burkholderiales</taxon>
        <taxon>Burkholderiaceae</taxon>
        <taxon>Paraburkholderia</taxon>
    </lineage>
</organism>
<accession>A0ABU9S0E8</accession>